<accession>A0A366E3W6</accession>
<evidence type="ECO:0000256" key="1">
    <source>
        <dbReference type="ARBA" id="ARBA00006484"/>
    </source>
</evidence>
<name>A0A366E3W6_9NOCA</name>
<dbReference type="Pfam" id="PF13561">
    <property type="entry name" value="adh_short_C2"/>
    <property type="match status" value="1"/>
</dbReference>
<dbReference type="InterPro" id="IPR002347">
    <property type="entry name" value="SDR_fam"/>
</dbReference>
<dbReference type="InterPro" id="IPR020904">
    <property type="entry name" value="Sc_DH/Rdtase_CS"/>
</dbReference>
<dbReference type="STRING" id="1210090.GCA_001613185_03209"/>
<dbReference type="FunFam" id="3.40.50.720:FF:000084">
    <property type="entry name" value="Short-chain dehydrogenase reductase"/>
    <property type="match status" value="1"/>
</dbReference>
<keyword evidence="4" id="KW-1185">Reference proteome</keyword>
<comment type="caution">
    <text evidence="3">The sequence shown here is derived from an EMBL/GenBank/DDBJ whole genome shotgun (WGS) entry which is preliminary data.</text>
</comment>
<dbReference type="PROSITE" id="PS00061">
    <property type="entry name" value="ADH_SHORT"/>
    <property type="match status" value="1"/>
</dbReference>
<dbReference type="PANTHER" id="PTHR43943">
    <property type="entry name" value="DEHYDROGENASE/REDUCTASE (SDR FAMILY) MEMBER 4"/>
    <property type="match status" value="1"/>
</dbReference>
<evidence type="ECO:0000256" key="2">
    <source>
        <dbReference type="ARBA" id="ARBA00023002"/>
    </source>
</evidence>
<comment type="similarity">
    <text evidence="1">Belongs to the short-chain dehydrogenases/reductases (SDR) family.</text>
</comment>
<dbReference type="PANTHER" id="PTHR43943:SF2">
    <property type="entry name" value="DEHYDROGENASE_REDUCTASE 4"/>
    <property type="match status" value="1"/>
</dbReference>
<evidence type="ECO:0000313" key="4">
    <source>
        <dbReference type="Proteomes" id="UP000252586"/>
    </source>
</evidence>
<keyword evidence="2" id="KW-0560">Oxidoreductase</keyword>
<dbReference type="GO" id="GO:0016491">
    <property type="term" value="F:oxidoreductase activity"/>
    <property type="evidence" value="ECO:0007669"/>
    <property type="project" value="UniProtKB-KW"/>
</dbReference>
<reference evidence="3 4" key="1">
    <citation type="submission" date="2018-06" db="EMBL/GenBank/DDBJ databases">
        <title>Genomic Encyclopedia of Type Strains, Phase IV (KMG-IV): sequencing the most valuable type-strain genomes for metagenomic binning, comparative biology and taxonomic classification.</title>
        <authorList>
            <person name="Goeker M."/>
        </authorList>
    </citation>
    <scope>NUCLEOTIDE SEQUENCE [LARGE SCALE GENOMIC DNA]</scope>
    <source>
        <strain evidence="3 4">DSM 44599</strain>
    </source>
</reference>
<organism evidence="3 4">
    <name type="scientific">Nocardia puris</name>
    <dbReference type="NCBI Taxonomy" id="208602"/>
    <lineage>
        <taxon>Bacteria</taxon>
        <taxon>Bacillati</taxon>
        <taxon>Actinomycetota</taxon>
        <taxon>Actinomycetes</taxon>
        <taxon>Mycobacteriales</taxon>
        <taxon>Nocardiaceae</taxon>
        <taxon>Nocardia</taxon>
    </lineage>
</organism>
<evidence type="ECO:0000313" key="3">
    <source>
        <dbReference type="EMBL" id="RBO96098.1"/>
    </source>
</evidence>
<gene>
    <name evidence="3" type="ORF">DFR74_101109</name>
</gene>
<dbReference type="AlphaFoldDB" id="A0A366E3W6"/>
<protein>
    <submittedName>
        <fullName evidence="3">NAD(P)-dependent dehydrogenase (Short-subunit alcohol dehydrogenase family)</fullName>
    </submittedName>
</protein>
<dbReference type="EMBL" id="QNRE01000001">
    <property type="protein sequence ID" value="RBO96098.1"/>
    <property type="molecule type" value="Genomic_DNA"/>
</dbReference>
<proteinExistence type="inferred from homology"/>
<dbReference type="Gene3D" id="3.40.50.720">
    <property type="entry name" value="NAD(P)-binding Rossmann-like Domain"/>
    <property type="match status" value="1"/>
</dbReference>
<dbReference type="NCBIfam" id="NF005559">
    <property type="entry name" value="PRK07231.1"/>
    <property type="match status" value="1"/>
</dbReference>
<dbReference type="CDD" id="cd05233">
    <property type="entry name" value="SDR_c"/>
    <property type="match status" value="1"/>
</dbReference>
<dbReference type="InterPro" id="IPR036291">
    <property type="entry name" value="NAD(P)-bd_dom_sf"/>
</dbReference>
<dbReference type="PRINTS" id="PR00080">
    <property type="entry name" value="SDRFAMILY"/>
</dbReference>
<dbReference type="PRINTS" id="PR00081">
    <property type="entry name" value="GDHRDH"/>
</dbReference>
<sequence length="399" mass="41359">MSADSADHCPPTDGKLGELEDRSLAVSSVAAVQTGFDTLAILSPILAAAVAETVAQQVDYAGLADRFDRPPTCPETVADQHRHVTMPQLRNSVNACGPADPIRSPVPASTPFGSQTGELVPVDSPSMSTYAQQKCCRQVTEVTCLHMSDLLGKSALVSGASRGIGKAVAAELLRRGANVVITARKPEPLEEAAGELRALGHQGEVVTVAGNSGDAESRAAAVGRAVSEFGSLDILINNTGINPVYGSLMDADLDAVRKIFDVNVVAALGYIQEAYKAWMRDNGGAIVNVASVAGIRSTGLIAAYGASKAALIRLTDELAWQLGPNIRVNAVAPGVVKTKFAGALYEAGEEQAASVYPMKRLGAPEDVAKLIGFLVSDEAAWITGETVRVDGGLLSTGGI</sequence>
<dbReference type="Proteomes" id="UP000252586">
    <property type="component" value="Unassembled WGS sequence"/>
</dbReference>
<dbReference type="SUPFAM" id="SSF51735">
    <property type="entry name" value="NAD(P)-binding Rossmann-fold domains"/>
    <property type="match status" value="1"/>
</dbReference>